<dbReference type="PANTHER" id="PTHR44259:SF107">
    <property type="entry name" value="F-BOX PROTEIN SKIP23-LIKE"/>
    <property type="match status" value="1"/>
</dbReference>
<dbReference type="EMBL" id="JAATIP010000089">
    <property type="protein sequence ID" value="KAF4375817.1"/>
    <property type="molecule type" value="Genomic_DNA"/>
</dbReference>
<proteinExistence type="predicted"/>
<dbReference type="Gene3D" id="1.20.1280.50">
    <property type="match status" value="1"/>
</dbReference>
<organism evidence="2 3">
    <name type="scientific">Cannabis sativa</name>
    <name type="common">Hemp</name>
    <name type="synonym">Marijuana</name>
    <dbReference type="NCBI Taxonomy" id="3483"/>
    <lineage>
        <taxon>Eukaryota</taxon>
        <taxon>Viridiplantae</taxon>
        <taxon>Streptophyta</taxon>
        <taxon>Embryophyta</taxon>
        <taxon>Tracheophyta</taxon>
        <taxon>Spermatophyta</taxon>
        <taxon>Magnoliopsida</taxon>
        <taxon>eudicotyledons</taxon>
        <taxon>Gunneridae</taxon>
        <taxon>Pentapetalae</taxon>
        <taxon>rosids</taxon>
        <taxon>fabids</taxon>
        <taxon>Rosales</taxon>
        <taxon>Cannabaceae</taxon>
        <taxon>Cannabis</taxon>
    </lineage>
</organism>
<evidence type="ECO:0000313" key="2">
    <source>
        <dbReference type="EMBL" id="KAF4375817.1"/>
    </source>
</evidence>
<evidence type="ECO:0000313" key="3">
    <source>
        <dbReference type="Proteomes" id="UP000525078"/>
    </source>
</evidence>
<feature type="domain" description="F-box" evidence="1">
    <location>
        <begin position="385"/>
        <end position="431"/>
    </location>
</feature>
<dbReference type="SUPFAM" id="SSF81383">
    <property type="entry name" value="F-box domain"/>
    <property type="match status" value="2"/>
</dbReference>
<dbReference type="InterPro" id="IPR050942">
    <property type="entry name" value="F-box_BR-signaling"/>
</dbReference>
<gene>
    <name evidence="2" type="ORF">F8388_014539</name>
</gene>
<dbReference type="AlphaFoldDB" id="A0A7J6FYY9"/>
<accession>A0A7J6FYY9</accession>
<reference evidence="2 3" key="1">
    <citation type="journal article" date="2020" name="bioRxiv">
        <title>Sequence and annotation of 42 cannabis genomes reveals extensive copy number variation in cannabinoid synthesis and pathogen resistance genes.</title>
        <authorList>
            <person name="Mckernan K.J."/>
            <person name="Helbert Y."/>
            <person name="Kane L.T."/>
            <person name="Ebling H."/>
            <person name="Zhang L."/>
            <person name="Liu B."/>
            <person name="Eaton Z."/>
            <person name="Mclaughlin S."/>
            <person name="Kingan S."/>
            <person name="Baybayan P."/>
            <person name="Concepcion G."/>
            <person name="Jordan M."/>
            <person name="Riva A."/>
            <person name="Barbazuk W."/>
            <person name="Harkins T."/>
        </authorList>
    </citation>
    <scope>NUCLEOTIDE SEQUENCE [LARGE SCALE GENOMIC DNA]</scope>
    <source>
        <strain evidence="3">cv. Jamaican Lion 4</strain>
        <tissue evidence="2">Leaf</tissue>
    </source>
</reference>
<dbReference type="Pfam" id="PF03478">
    <property type="entry name" value="Beta-prop_KIB1-4"/>
    <property type="match status" value="2"/>
</dbReference>
<dbReference type="Pfam" id="PF00646">
    <property type="entry name" value="F-box"/>
    <property type="match status" value="2"/>
</dbReference>
<dbReference type="InterPro" id="IPR001810">
    <property type="entry name" value="F-box_dom"/>
</dbReference>
<sequence>METFVDQFLKLKDKKIKPDWRYLPHDLIEFLFKKIEVKDSFSFALVCQSWHKIAMKNRGKLMKLNQHHLVPKLLIPNESDETNTLWSVYNVCSKNNNISLTSSNLVLPSYDMPFVGSSEGWLATLGKDFKLTLYKPFNNTIDIYLPVLFDELSINRYEMVMKFTTFTFDSISKPNNFIIVMIFGAYLRAAYIRPFQDSAWTIIPHLPNCIAFYYDDVLFHKGALFGTDFHQSRIVCFDISDDLSQLSFKWVREIQTNYNNVKRRIDKKYLVESCDGDHLLQVHRCSKITDTNGRATEYFVVSRLSFDQSKWEEIDNLGDQALFLGDNSSVSIDTSSSNSTKCQSNCIYFTDDKGGTNLNINNPLDMGVYNIGTKSLTRFDIDKNHLQWGHLPYPVLKVLFQKIHVKDLLSFCMVCQKWHEIGREDITKLTMLNQHHLVPKLLVPNEDDDTNTKWTVFNTTKETDPISLVTSSLVLPPYTLPFIGSSQGWLCTLRADYKLTLYKPFMHTIDIFLPSPVLLPRQNLSFDIIKKFTTYTLDTISKPHTFLMAIIFGQPCQVAYIRPFRDPSWTTMPDIPEVCRFSYDDILFHRGAFYGVDHHTGGMACFNISDDLSTLTFRWFHGIQPDETRDWARKYLVESCDGRDILQIQRFRKETLNMAVRLTDYFDVFRWNFDQRTWEEVHNIGNQAIFLGDNSSISIDTTTSTECLGNTIYYTDDKGGSGFNIRYPLDMGLFNISTRRMRELGIDRFHLVKMGGRTPIWVQPTIYFREDFC</sequence>
<comment type="caution">
    <text evidence="2">The sequence shown here is derived from an EMBL/GenBank/DDBJ whole genome shotgun (WGS) entry which is preliminary data.</text>
</comment>
<name>A0A7J6FYY9_CANSA</name>
<dbReference type="InterPro" id="IPR036047">
    <property type="entry name" value="F-box-like_dom_sf"/>
</dbReference>
<dbReference type="PANTHER" id="PTHR44259">
    <property type="entry name" value="OS07G0183000 PROTEIN-RELATED"/>
    <property type="match status" value="1"/>
</dbReference>
<evidence type="ECO:0000259" key="1">
    <source>
        <dbReference type="PROSITE" id="PS50181"/>
    </source>
</evidence>
<dbReference type="InterPro" id="IPR005174">
    <property type="entry name" value="KIB1-4_b-propeller"/>
</dbReference>
<dbReference type="Proteomes" id="UP000525078">
    <property type="component" value="Unassembled WGS sequence"/>
</dbReference>
<dbReference type="SMART" id="SM00256">
    <property type="entry name" value="FBOX"/>
    <property type="match status" value="2"/>
</dbReference>
<protein>
    <recommendedName>
        <fullName evidence="1">F-box domain-containing protein</fullName>
    </recommendedName>
</protein>
<dbReference type="PROSITE" id="PS50181">
    <property type="entry name" value="FBOX"/>
    <property type="match status" value="1"/>
</dbReference>